<keyword evidence="6" id="KW-1185">Reference proteome</keyword>
<dbReference type="FunFam" id="3.40.50.1000:FF:000022">
    <property type="entry name" value="Phosphoglycolate phosphatase"/>
    <property type="match status" value="1"/>
</dbReference>
<evidence type="ECO:0000256" key="3">
    <source>
        <dbReference type="ARBA" id="ARBA00006171"/>
    </source>
</evidence>
<dbReference type="AlphaFoldDB" id="A0A5C6RZ02"/>
<dbReference type="OrthoDB" id="9807630at2"/>
<dbReference type="RefSeq" id="WP_147166209.1">
    <property type="nucleotide sequence ID" value="NZ_VOOR01000006.1"/>
</dbReference>
<dbReference type="SFLD" id="SFLDG01129">
    <property type="entry name" value="C1.5:_HAD__Beta-PGM__Phosphata"/>
    <property type="match status" value="1"/>
</dbReference>
<dbReference type="InterPro" id="IPR006439">
    <property type="entry name" value="HAD-SF_hydro_IA"/>
</dbReference>
<sequence length="216" mass="23403">MPHPNLQLIVFDLDGTLADSHRDLTDALNYAMAQLGKPGLPYEAVPPLLGSGLGYLLQEAAQTSDTKVLKAAKQHFDEYYAAHFTNKTQPYPGVSETLPLLSRYKLAVYSNKLHHFTLQIVGALGLAPHFSHIQGARPELYPYKPHPGGLMHILSQLGIAPENALMVGDSTHDIEAAKRAGMQSCAVTYGYRSEAALEAASPGHIIHNFPALTAIL</sequence>
<dbReference type="NCBIfam" id="TIGR01509">
    <property type="entry name" value="HAD-SF-IA-v3"/>
    <property type="match status" value="1"/>
</dbReference>
<evidence type="ECO:0000256" key="2">
    <source>
        <dbReference type="ARBA" id="ARBA00004818"/>
    </source>
</evidence>
<comment type="pathway">
    <text evidence="2">Organic acid metabolism; glycolate biosynthesis; glycolate from 2-phosphoglycolate: step 1/1.</text>
</comment>
<comment type="caution">
    <text evidence="5">The sequence shown here is derived from an EMBL/GenBank/DDBJ whole genome shotgun (WGS) entry which is preliminary data.</text>
</comment>
<dbReference type="PANTHER" id="PTHR43434:SF1">
    <property type="entry name" value="PHOSPHOGLYCOLATE PHOSPHATASE"/>
    <property type="match status" value="1"/>
</dbReference>
<dbReference type="GO" id="GO:0005829">
    <property type="term" value="C:cytosol"/>
    <property type="evidence" value="ECO:0007669"/>
    <property type="project" value="TreeGrafter"/>
</dbReference>
<dbReference type="NCBIfam" id="TIGR01549">
    <property type="entry name" value="HAD-SF-IA-v1"/>
    <property type="match status" value="1"/>
</dbReference>
<evidence type="ECO:0000256" key="4">
    <source>
        <dbReference type="ARBA" id="ARBA00013078"/>
    </source>
</evidence>
<comment type="catalytic activity">
    <reaction evidence="1">
        <text>2-phosphoglycolate + H2O = glycolate + phosphate</text>
        <dbReference type="Rhea" id="RHEA:14369"/>
        <dbReference type="ChEBI" id="CHEBI:15377"/>
        <dbReference type="ChEBI" id="CHEBI:29805"/>
        <dbReference type="ChEBI" id="CHEBI:43474"/>
        <dbReference type="ChEBI" id="CHEBI:58033"/>
        <dbReference type="EC" id="3.1.3.18"/>
    </reaction>
</comment>
<dbReference type="EMBL" id="VOOR01000006">
    <property type="protein sequence ID" value="TXB67628.1"/>
    <property type="molecule type" value="Genomic_DNA"/>
</dbReference>
<dbReference type="SFLD" id="SFLDS00003">
    <property type="entry name" value="Haloacid_Dehalogenase"/>
    <property type="match status" value="1"/>
</dbReference>
<evidence type="ECO:0000256" key="1">
    <source>
        <dbReference type="ARBA" id="ARBA00000830"/>
    </source>
</evidence>
<dbReference type="InterPro" id="IPR036412">
    <property type="entry name" value="HAD-like_sf"/>
</dbReference>
<dbReference type="Proteomes" id="UP000321580">
    <property type="component" value="Unassembled WGS sequence"/>
</dbReference>
<dbReference type="SFLD" id="SFLDG01135">
    <property type="entry name" value="C1.5.6:_HAD__Beta-PGM__Phospha"/>
    <property type="match status" value="1"/>
</dbReference>
<evidence type="ECO:0000313" key="6">
    <source>
        <dbReference type="Proteomes" id="UP000321580"/>
    </source>
</evidence>
<reference evidence="5 6" key="1">
    <citation type="submission" date="2019-08" db="EMBL/GenBank/DDBJ databases">
        <title>Genome of Phaeodactylibacter luteus.</title>
        <authorList>
            <person name="Bowman J.P."/>
        </authorList>
    </citation>
    <scope>NUCLEOTIDE SEQUENCE [LARGE SCALE GENOMIC DNA]</scope>
    <source>
        <strain evidence="5 6">KCTC 42180</strain>
    </source>
</reference>
<dbReference type="EC" id="3.1.3.18" evidence="4"/>
<dbReference type="GO" id="GO:0008967">
    <property type="term" value="F:phosphoglycolate phosphatase activity"/>
    <property type="evidence" value="ECO:0007669"/>
    <property type="project" value="UniProtKB-EC"/>
</dbReference>
<keyword evidence="5" id="KW-0378">Hydrolase</keyword>
<dbReference type="Gene3D" id="3.40.50.1000">
    <property type="entry name" value="HAD superfamily/HAD-like"/>
    <property type="match status" value="1"/>
</dbReference>
<dbReference type="SUPFAM" id="SSF56784">
    <property type="entry name" value="HAD-like"/>
    <property type="match status" value="1"/>
</dbReference>
<name>A0A5C6RZ02_9BACT</name>
<dbReference type="PANTHER" id="PTHR43434">
    <property type="entry name" value="PHOSPHOGLYCOLATE PHOSPHATASE"/>
    <property type="match status" value="1"/>
</dbReference>
<gene>
    <name evidence="5" type="ORF">FRY97_04345</name>
</gene>
<dbReference type="InterPro" id="IPR023214">
    <property type="entry name" value="HAD_sf"/>
</dbReference>
<dbReference type="GO" id="GO:0006281">
    <property type="term" value="P:DNA repair"/>
    <property type="evidence" value="ECO:0007669"/>
    <property type="project" value="TreeGrafter"/>
</dbReference>
<proteinExistence type="inferred from homology"/>
<dbReference type="Pfam" id="PF13419">
    <property type="entry name" value="HAD_2"/>
    <property type="match status" value="1"/>
</dbReference>
<comment type="similarity">
    <text evidence="3">Belongs to the HAD-like hydrolase superfamily. CbbY/CbbZ/Gph/YieH family.</text>
</comment>
<organism evidence="5 6">
    <name type="scientific">Phaeodactylibacter luteus</name>
    <dbReference type="NCBI Taxonomy" id="1564516"/>
    <lineage>
        <taxon>Bacteria</taxon>
        <taxon>Pseudomonadati</taxon>
        <taxon>Bacteroidota</taxon>
        <taxon>Saprospiria</taxon>
        <taxon>Saprospirales</taxon>
        <taxon>Haliscomenobacteraceae</taxon>
        <taxon>Phaeodactylibacter</taxon>
    </lineage>
</organism>
<evidence type="ECO:0000313" key="5">
    <source>
        <dbReference type="EMBL" id="TXB67628.1"/>
    </source>
</evidence>
<dbReference type="InterPro" id="IPR041492">
    <property type="entry name" value="HAD_2"/>
</dbReference>
<accession>A0A5C6RZ02</accession>
<dbReference type="InterPro" id="IPR023198">
    <property type="entry name" value="PGP-like_dom2"/>
</dbReference>
<protein>
    <recommendedName>
        <fullName evidence="4">phosphoglycolate phosphatase</fullName>
        <ecNumber evidence="4">3.1.3.18</ecNumber>
    </recommendedName>
</protein>
<dbReference type="Gene3D" id="1.10.150.240">
    <property type="entry name" value="Putative phosphatase, domain 2"/>
    <property type="match status" value="1"/>
</dbReference>
<dbReference type="InterPro" id="IPR050155">
    <property type="entry name" value="HAD-like_hydrolase_sf"/>
</dbReference>